<keyword evidence="2 3" id="KW-0449">Lipoprotein</keyword>
<keyword evidence="4" id="KW-1185">Reference proteome</keyword>
<name>E1QJ02_DESB2</name>
<dbReference type="OrthoDB" id="9783163at2"/>
<dbReference type="SUPFAM" id="SSF56954">
    <property type="entry name" value="Outer membrane efflux proteins (OEP)"/>
    <property type="match status" value="1"/>
</dbReference>
<sequence>MTGVLPKTLALAGALVVLGLNAGCMKLGPDYQRPEPPAKIPAAYDQAANQSAIAIAQPDRWWEAFGDPELNRLVELAVARNLDLAKATARVQELQALFSQSRAERYPQISASGTGQRQRAKSMSLEQGGISVGAVETDSYNLAVAASYEVDLWGRLARLEQAARGDLLAAQETRRTVAQTVIASVVTSHLTIQTLERRLQVAQSSIEAYQRSMEFVEGRYRRGLTSELALRQARRALANAKAGLPSLRQDLGQAQQNLAVLVGAYPKVQPARAQPADYFKQLPAVPAGLPSELLLRRPDLRAAEHTLQALSARIGAAKAARFPTISLTAQGGYASDQLESLIRPDNALWNAALGLTAPLFDAGLRRAKQDAAQARYDQGVADWAKQVLTAFSEVEGALLTRREQLTRRELVQKALAEAVATQEAAQRRYMRGLSDYLDVLEAQYTRYNLEDQLVLTDYAILSNRVSLHRALGGGWDDISAAPAADGSNS</sequence>
<keyword evidence="2" id="KW-0472">Membrane</keyword>
<dbReference type="AlphaFoldDB" id="E1QJ02"/>
<dbReference type="RefSeq" id="WP_013258986.1">
    <property type="nucleotide sequence ID" value="NC_014365.1"/>
</dbReference>
<keyword evidence="2" id="KW-1134">Transmembrane beta strand</keyword>
<proteinExistence type="inferred from homology"/>
<organism evidence="3 4">
    <name type="scientific">Desulfarculus baarsii (strain ATCC 33931 / DSM 2075 / LMG 7858 / VKM B-1802 / 2st14)</name>
    <dbReference type="NCBI Taxonomy" id="644282"/>
    <lineage>
        <taxon>Bacteria</taxon>
        <taxon>Pseudomonadati</taxon>
        <taxon>Thermodesulfobacteriota</taxon>
        <taxon>Desulfarculia</taxon>
        <taxon>Desulfarculales</taxon>
        <taxon>Desulfarculaceae</taxon>
        <taxon>Desulfarculus</taxon>
    </lineage>
</organism>
<protein>
    <submittedName>
        <fullName evidence="3">RND efflux system, outer membrane lipoprotein, NodT family</fullName>
    </submittedName>
</protein>
<dbReference type="Gene3D" id="2.20.200.10">
    <property type="entry name" value="Outer membrane efflux proteins (OEP)"/>
    <property type="match status" value="1"/>
</dbReference>
<gene>
    <name evidence="3" type="ordered locus">Deba_2181</name>
</gene>
<evidence type="ECO:0000256" key="2">
    <source>
        <dbReference type="RuleBase" id="RU362097"/>
    </source>
</evidence>
<dbReference type="InterPro" id="IPR010131">
    <property type="entry name" value="MdtP/NodT-like"/>
</dbReference>
<accession>E1QJ02</accession>
<dbReference type="HOGENOM" id="CLU_012817_13_1_7"/>
<dbReference type="KEGG" id="dbr:Deba_2181"/>
<comment type="subcellular location">
    <subcellularLocation>
        <location evidence="2">Cell membrane</location>
        <topology evidence="2">Lipid-anchor</topology>
    </subcellularLocation>
</comment>
<dbReference type="EMBL" id="CP002085">
    <property type="protein sequence ID" value="ADK85545.1"/>
    <property type="molecule type" value="Genomic_DNA"/>
</dbReference>
<dbReference type="PANTHER" id="PTHR30203:SF33">
    <property type="entry name" value="BLR4455 PROTEIN"/>
    <property type="match status" value="1"/>
</dbReference>
<dbReference type="GO" id="GO:0005886">
    <property type="term" value="C:plasma membrane"/>
    <property type="evidence" value="ECO:0007669"/>
    <property type="project" value="UniProtKB-SubCell"/>
</dbReference>
<keyword evidence="2" id="KW-0564">Palmitate</keyword>
<dbReference type="STRING" id="644282.Deba_2181"/>
<evidence type="ECO:0000256" key="1">
    <source>
        <dbReference type="ARBA" id="ARBA00007613"/>
    </source>
</evidence>
<dbReference type="Proteomes" id="UP000009047">
    <property type="component" value="Chromosome"/>
</dbReference>
<dbReference type="eggNOG" id="COG1538">
    <property type="taxonomic scope" value="Bacteria"/>
</dbReference>
<dbReference type="NCBIfam" id="TIGR01845">
    <property type="entry name" value="outer_NodT"/>
    <property type="match status" value="1"/>
</dbReference>
<dbReference type="Gene3D" id="1.20.1600.10">
    <property type="entry name" value="Outer membrane efflux proteins (OEP)"/>
    <property type="match status" value="1"/>
</dbReference>
<dbReference type="Pfam" id="PF02321">
    <property type="entry name" value="OEP"/>
    <property type="match status" value="2"/>
</dbReference>
<evidence type="ECO:0000313" key="4">
    <source>
        <dbReference type="Proteomes" id="UP000009047"/>
    </source>
</evidence>
<evidence type="ECO:0000313" key="3">
    <source>
        <dbReference type="EMBL" id="ADK85545.1"/>
    </source>
</evidence>
<dbReference type="GO" id="GO:0015562">
    <property type="term" value="F:efflux transmembrane transporter activity"/>
    <property type="evidence" value="ECO:0007669"/>
    <property type="project" value="InterPro"/>
</dbReference>
<reference evidence="3 4" key="1">
    <citation type="journal article" date="2010" name="Stand. Genomic Sci.">
        <title>Complete genome sequence of Desulfarculus baarsii type strain (2st14).</title>
        <authorList>
            <person name="Sun H."/>
            <person name="Spring S."/>
            <person name="Lapidus A."/>
            <person name="Davenport K."/>
            <person name="Del Rio T.G."/>
            <person name="Tice H."/>
            <person name="Nolan M."/>
            <person name="Copeland A."/>
            <person name="Cheng J.F."/>
            <person name="Lucas S."/>
            <person name="Tapia R."/>
            <person name="Goodwin L."/>
            <person name="Pitluck S."/>
            <person name="Ivanova N."/>
            <person name="Pagani I."/>
            <person name="Mavromatis K."/>
            <person name="Ovchinnikova G."/>
            <person name="Pati A."/>
            <person name="Chen A."/>
            <person name="Palaniappan K."/>
            <person name="Hauser L."/>
            <person name="Chang Y.J."/>
            <person name="Jeffries C.D."/>
            <person name="Detter J.C."/>
            <person name="Han C."/>
            <person name="Rohde M."/>
            <person name="Brambilla E."/>
            <person name="Goker M."/>
            <person name="Woyke T."/>
            <person name="Bristow J."/>
            <person name="Eisen J.A."/>
            <person name="Markowitz V."/>
            <person name="Hugenholtz P."/>
            <person name="Kyrpides N.C."/>
            <person name="Klenk H.P."/>
            <person name="Land M."/>
        </authorList>
    </citation>
    <scope>NUCLEOTIDE SEQUENCE [LARGE SCALE GENOMIC DNA]</scope>
    <source>
        <strain evidence="4">ATCC 33931 / DSM 2075 / LMG 7858 / VKM B-1802 / 2st14</strain>
    </source>
</reference>
<dbReference type="PANTHER" id="PTHR30203">
    <property type="entry name" value="OUTER MEMBRANE CATION EFFLUX PROTEIN"/>
    <property type="match status" value="1"/>
</dbReference>
<comment type="similarity">
    <text evidence="1 2">Belongs to the outer membrane factor (OMF) (TC 1.B.17) family.</text>
</comment>
<dbReference type="InterPro" id="IPR003423">
    <property type="entry name" value="OMP_efflux"/>
</dbReference>
<keyword evidence="2" id="KW-0812">Transmembrane</keyword>